<protein>
    <submittedName>
        <fullName evidence="3">Chloramphenicol-sensitive protein RarD</fullName>
    </submittedName>
</protein>
<feature type="domain" description="EamA" evidence="2">
    <location>
        <begin position="7"/>
        <end position="149"/>
    </location>
</feature>
<gene>
    <name evidence="3" type="ORF">SAMN04487990_11025</name>
</gene>
<dbReference type="InterPro" id="IPR000620">
    <property type="entry name" value="EamA_dom"/>
</dbReference>
<evidence type="ECO:0000313" key="3">
    <source>
        <dbReference type="EMBL" id="SEA31452.1"/>
    </source>
</evidence>
<organism evidence="3 4">
    <name type="scientific">Bizionia paragorgiae</name>
    <dbReference type="NCBI Taxonomy" id="283786"/>
    <lineage>
        <taxon>Bacteria</taxon>
        <taxon>Pseudomonadati</taxon>
        <taxon>Bacteroidota</taxon>
        <taxon>Flavobacteriia</taxon>
        <taxon>Flavobacteriales</taxon>
        <taxon>Flavobacteriaceae</taxon>
        <taxon>Bizionia</taxon>
    </lineage>
</organism>
<feature type="transmembrane region" description="Helical" evidence="1">
    <location>
        <begin position="182"/>
        <end position="200"/>
    </location>
</feature>
<feature type="transmembrane region" description="Helical" evidence="1">
    <location>
        <begin position="212"/>
        <end position="231"/>
    </location>
</feature>
<keyword evidence="1" id="KW-0472">Membrane</keyword>
<dbReference type="SUPFAM" id="SSF103481">
    <property type="entry name" value="Multidrug resistance efflux transporter EmrE"/>
    <property type="match status" value="2"/>
</dbReference>
<keyword evidence="1" id="KW-1133">Transmembrane helix</keyword>
<feature type="transmembrane region" description="Helical" evidence="1">
    <location>
        <begin position="36"/>
        <end position="54"/>
    </location>
</feature>
<evidence type="ECO:0000313" key="4">
    <source>
        <dbReference type="Proteomes" id="UP000198846"/>
    </source>
</evidence>
<evidence type="ECO:0000259" key="2">
    <source>
        <dbReference type="Pfam" id="PF00892"/>
    </source>
</evidence>
<name>A0A1H4A7A0_BIZPA</name>
<keyword evidence="1" id="KW-0812">Transmembrane</keyword>
<proteinExistence type="predicted"/>
<dbReference type="InterPro" id="IPR037185">
    <property type="entry name" value="EmrE-like"/>
</dbReference>
<feature type="transmembrane region" description="Helical" evidence="1">
    <location>
        <begin position="7"/>
        <end position="24"/>
    </location>
</feature>
<dbReference type="PANTHER" id="PTHR22911">
    <property type="entry name" value="ACYL-MALONYL CONDENSING ENZYME-RELATED"/>
    <property type="match status" value="1"/>
</dbReference>
<keyword evidence="4" id="KW-1185">Reference proteome</keyword>
<dbReference type="RefSeq" id="WP_092134095.1">
    <property type="nucleotide sequence ID" value="NZ_FNQK01000010.1"/>
</dbReference>
<dbReference type="Gene3D" id="1.10.3730.20">
    <property type="match status" value="1"/>
</dbReference>
<reference evidence="3 4" key="1">
    <citation type="submission" date="2016-10" db="EMBL/GenBank/DDBJ databases">
        <authorList>
            <person name="de Groot N.N."/>
        </authorList>
    </citation>
    <scope>NUCLEOTIDE SEQUENCE [LARGE SCALE GENOMIC DNA]</scope>
    <source>
        <strain evidence="3 4">DSM 23842</strain>
    </source>
</reference>
<dbReference type="OrthoDB" id="369870at2"/>
<feature type="transmembrane region" description="Helical" evidence="1">
    <location>
        <begin position="133"/>
        <end position="150"/>
    </location>
</feature>
<sequence>MNTTKHYLAVTLAFTIWGFFSLVLKPLSDFSAFDILTYRSIVSASIMLIVSLFLRPKVLKKNIQVFKSLEKKERIRILIINLFSGLFLALNWYIFIYVMNNVSVGATALAYLICPILTMVLAFAILKEKLFKLQWVSVILSLTACILLSLGGLIDFVYSMVIALTYAIYLVLQRKNKEMDRFLILTVQITFAVLILSPFFVTHDFTTAKTNFFYSMIALIAVGFTIIPMFLNIYALRGLNSSVVGVFIYLNPLINFFLAVFYFKESFTYLQGLSYGLIIISIILFNIPALKNSINRRRAAHIQ</sequence>
<dbReference type="Pfam" id="PF00892">
    <property type="entry name" value="EamA"/>
    <property type="match status" value="2"/>
</dbReference>
<accession>A0A1H4A7A0</accession>
<feature type="transmembrane region" description="Helical" evidence="1">
    <location>
        <begin position="156"/>
        <end position="172"/>
    </location>
</feature>
<evidence type="ECO:0000256" key="1">
    <source>
        <dbReference type="SAM" id="Phobius"/>
    </source>
</evidence>
<dbReference type="EMBL" id="FNQK01000010">
    <property type="protein sequence ID" value="SEA31452.1"/>
    <property type="molecule type" value="Genomic_DNA"/>
</dbReference>
<feature type="transmembrane region" description="Helical" evidence="1">
    <location>
        <begin position="108"/>
        <end position="126"/>
    </location>
</feature>
<feature type="transmembrane region" description="Helical" evidence="1">
    <location>
        <begin position="269"/>
        <end position="290"/>
    </location>
</feature>
<feature type="transmembrane region" description="Helical" evidence="1">
    <location>
        <begin position="75"/>
        <end position="96"/>
    </location>
</feature>
<feature type="transmembrane region" description="Helical" evidence="1">
    <location>
        <begin position="243"/>
        <end position="263"/>
    </location>
</feature>
<dbReference type="Proteomes" id="UP000198846">
    <property type="component" value="Unassembled WGS sequence"/>
</dbReference>
<dbReference type="PANTHER" id="PTHR22911:SF137">
    <property type="entry name" value="SOLUTE CARRIER FAMILY 35 MEMBER G2-RELATED"/>
    <property type="match status" value="1"/>
</dbReference>
<dbReference type="GO" id="GO:0016020">
    <property type="term" value="C:membrane"/>
    <property type="evidence" value="ECO:0007669"/>
    <property type="project" value="InterPro"/>
</dbReference>
<dbReference type="AlphaFoldDB" id="A0A1H4A7A0"/>
<feature type="domain" description="EamA" evidence="2">
    <location>
        <begin position="158"/>
        <end position="286"/>
    </location>
</feature>